<organism evidence="5">
    <name type="scientific">Chelativorans sp. (strain BNC1)</name>
    <dbReference type="NCBI Taxonomy" id="266779"/>
    <lineage>
        <taxon>Bacteria</taxon>
        <taxon>Pseudomonadati</taxon>
        <taxon>Pseudomonadota</taxon>
        <taxon>Alphaproteobacteria</taxon>
        <taxon>Hyphomicrobiales</taxon>
        <taxon>Phyllobacteriaceae</taxon>
        <taxon>Chelativorans</taxon>
    </lineage>
</organism>
<dbReference type="InterPro" id="IPR000524">
    <property type="entry name" value="Tscrpt_reg_HTH_GntR"/>
</dbReference>
<dbReference type="GO" id="GO:0003677">
    <property type="term" value="F:DNA binding"/>
    <property type="evidence" value="ECO:0007669"/>
    <property type="project" value="UniProtKB-KW"/>
</dbReference>
<accession>Q11AS9</accession>
<proteinExistence type="predicted"/>
<dbReference type="SUPFAM" id="SSF46785">
    <property type="entry name" value="Winged helix' DNA-binding domain"/>
    <property type="match status" value="1"/>
</dbReference>
<dbReference type="eggNOG" id="COG1802">
    <property type="taxonomic scope" value="Bacteria"/>
</dbReference>
<dbReference type="KEGG" id="mes:Meso_4468"/>
<dbReference type="PANTHER" id="PTHR43537">
    <property type="entry name" value="TRANSCRIPTIONAL REGULATOR, GNTR FAMILY"/>
    <property type="match status" value="1"/>
</dbReference>
<dbReference type="CDD" id="cd07377">
    <property type="entry name" value="WHTH_GntR"/>
    <property type="match status" value="1"/>
</dbReference>
<dbReference type="SMART" id="SM00895">
    <property type="entry name" value="FCD"/>
    <property type="match status" value="1"/>
</dbReference>
<dbReference type="InterPro" id="IPR036390">
    <property type="entry name" value="WH_DNA-bd_sf"/>
</dbReference>
<evidence type="ECO:0000313" key="5">
    <source>
        <dbReference type="EMBL" id="ABG65496.1"/>
    </source>
</evidence>
<dbReference type="GO" id="GO:0003700">
    <property type="term" value="F:DNA-binding transcription factor activity"/>
    <property type="evidence" value="ECO:0007669"/>
    <property type="project" value="InterPro"/>
</dbReference>
<keyword evidence="5" id="KW-0614">Plasmid</keyword>
<dbReference type="Gene3D" id="1.20.120.530">
    <property type="entry name" value="GntR ligand-binding domain-like"/>
    <property type="match status" value="1"/>
</dbReference>
<dbReference type="Pfam" id="PF00392">
    <property type="entry name" value="GntR"/>
    <property type="match status" value="1"/>
</dbReference>
<dbReference type="PRINTS" id="PR00035">
    <property type="entry name" value="HTHGNTR"/>
</dbReference>
<name>Q11AS9_CHESB</name>
<dbReference type="HOGENOM" id="CLU_017584_5_2_5"/>
<dbReference type="InterPro" id="IPR036388">
    <property type="entry name" value="WH-like_DNA-bd_sf"/>
</dbReference>
<gene>
    <name evidence="5" type="ordered locus">Meso_4468</name>
</gene>
<dbReference type="SMART" id="SM00345">
    <property type="entry name" value="HTH_GNTR"/>
    <property type="match status" value="1"/>
</dbReference>
<dbReference type="PANTHER" id="PTHR43537:SF45">
    <property type="entry name" value="GNTR FAMILY REGULATORY PROTEIN"/>
    <property type="match status" value="1"/>
</dbReference>
<reference evidence="5" key="1">
    <citation type="submission" date="2006-06" db="EMBL/GenBank/DDBJ databases">
        <title>Complete sequence of Plasmid 2 of Chelativorans sp. BNC1.</title>
        <authorList>
            <consortium name="US DOE Joint Genome Institute"/>
            <person name="Copeland A."/>
            <person name="Lucas S."/>
            <person name="Lapidus A."/>
            <person name="Barry K."/>
            <person name="Detter J.C."/>
            <person name="Glavina del Rio T."/>
            <person name="Hammon N."/>
            <person name="Israni S."/>
            <person name="Dalin E."/>
            <person name="Tice H."/>
            <person name="Pitluck S."/>
            <person name="Chertkov O."/>
            <person name="Brettin T."/>
            <person name="Bruce D."/>
            <person name="Han C."/>
            <person name="Tapia R."/>
            <person name="Gilna P."/>
            <person name="Schmutz J."/>
            <person name="Larimer F."/>
            <person name="Land M."/>
            <person name="Hauser L."/>
            <person name="Kyrpides N."/>
            <person name="Mikhailova N."/>
            <person name="Richardson P."/>
        </authorList>
    </citation>
    <scope>NUCLEOTIDE SEQUENCE</scope>
    <source>
        <strain evidence="5">BNC1</strain>
        <plasmid evidence="5">2</plasmid>
    </source>
</reference>
<sequence length="229" mass="25811">MELHATSRPRRRRSLADDIYEQLRRLIVMLELPPGAVLAERELCERFSVSRTPVREAVLKLAEHGLVTIAPQHGTFVSGIDARSVRQAHFLRTNLEIPVVRLLCEQPAVDLAEPRALLVAQKLVNGDLTAFMPLDDQFHQSLFALAGMRELWSVLQGKKAHLDRIRFLQGPQDGKVAALISDHQAILDMIVRRDAEGAETILRRHVAGSVLYMEELLLLRPELFRPVSA</sequence>
<feature type="domain" description="HTH gntR-type" evidence="4">
    <location>
        <begin position="13"/>
        <end position="80"/>
    </location>
</feature>
<evidence type="ECO:0000256" key="3">
    <source>
        <dbReference type="ARBA" id="ARBA00023163"/>
    </source>
</evidence>
<evidence type="ECO:0000256" key="2">
    <source>
        <dbReference type="ARBA" id="ARBA00023125"/>
    </source>
</evidence>
<dbReference type="Gene3D" id="1.10.10.10">
    <property type="entry name" value="Winged helix-like DNA-binding domain superfamily/Winged helix DNA-binding domain"/>
    <property type="match status" value="1"/>
</dbReference>
<dbReference type="AlphaFoldDB" id="Q11AS9"/>
<evidence type="ECO:0000256" key="1">
    <source>
        <dbReference type="ARBA" id="ARBA00023015"/>
    </source>
</evidence>
<keyword evidence="2" id="KW-0238">DNA-binding</keyword>
<keyword evidence="1" id="KW-0805">Transcription regulation</keyword>
<dbReference type="SUPFAM" id="SSF48008">
    <property type="entry name" value="GntR ligand-binding domain-like"/>
    <property type="match status" value="1"/>
</dbReference>
<protein>
    <submittedName>
        <fullName evidence="5">Transcriptional regulator, GntR family</fullName>
    </submittedName>
</protein>
<dbReference type="OrthoDB" id="9789310at2"/>
<geneLocation type="plasmid" evidence="5">
    <name>2</name>
</geneLocation>
<dbReference type="InterPro" id="IPR011711">
    <property type="entry name" value="GntR_C"/>
</dbReference>
<dbReference type="EMBL" id="CP000391">
    <property type="protein sequence ID" value="ABG65496.1"/>
    <property type="molecule type" value="Genomic_DNA"/>
</dbReference>
<evidence type="ECO:0000259" key="4">
    <source>
        <dbReference type="PROSITE" id="PS50949"/>
    </source>
</evidence>
<dbReference type="PROSITE" id="PS50949">
    <property type="entry name" value="HTH_GNTR"/>
    <property type="match status" value="1"/>
</dbReference>
<dbReference type="InterPro" id="IPR008920">
    <property type="entry name" value="TF_FadR/GntR_C"/>
</dbReference>
<keyword evidence="3" id="KW-0804">Transcription</keyword>
<dbReference type="Pfam" id="PF07729">
    <property type="entry name" value="FCD"/>
    <property type="match status" value="1"/>
</dbReference>